<feature type="compositionally biased region" description="Basic and acidic residues" evidence="1">
    <location>
        <begin position="430"/>
        <end position="440"/>
    </location>
</feature>
<gene>
    <name evidence="2" type="ORF">K469DRAFT_745422</name>
</gene>
<name>A0A6A6ELH1_9PEZI</name>
<feature type="compositionally biased region" description="Basic and acidic residues" evidence="1">
    <location>
        <begin position="352"/>
        <end position="369"/>
    </location>
</feature>
<proteinExistence type="predicted"/>
<feature type="compositionally biased region" description="Basic and acidic residues" evidence="1">
    <location>
        <begin position="410"/>
        <end position="420"/>
    </location>
</feature>
<feature type="compositionally biased region" description="Low complexity" evidence="1">
    <location>
        <begin position="175"/>
        <end position="206"/>
    </location>
</feature>
<feature type="compositionally biased region" description="Pro residues" evidence="1">
    <location>
        <begin position="135"/>
        <end position="145"/>
    </location>
</feature>
<dbReference type="EMBL" id="ML994614">
    <property type="protein sequence ID" value="KAF2193017.1"/>
    <property type="molecule type" value="Genomic_DNA"/>
</dbReference>
<feature type="compositionally biased region" description="Basic residues" evidence="1">
    <location>
        <begin position="316"/>
        <end position="325"/>
    </location>
</feature>
<feature type="compositionally biased region" description="Basic and acidic residues" evidence="1">
    <location>
        <begin position="207"/>
        <end position="217"/>
    </location>
</feature>
<feature type="region of interest" description="Disordered" evidence="1">
    <location>
        <begin position="1"/>
        <end position="25"/>
    </location>
</feature>
<feature type="compositionally biased region" description="Basic and acidic residues" evidence="1">
    <location>
        <begin position="112"/>
        <end position="125"/>
    </location>
</feature>
<feature type="compositionally biased region" description="Polar residues" evidence="1">
    <location>
        <begin position="479"/>
        <end position="489"/>
    </location>
</feature>
<organism evidence="2 3">
    <name type="scientific">Zopfia rhizophila CBS 207.26</name>
    <dbReference type="NCBI Taxonomy" id="1314779"/>
    <lineage>
        <taxon>Eukaryota</taxon>
        <taxon>Fungi</taxon>
        <taxon>Dikarya</taxon>
        <taxon>Ascomycota</taxon>
        <taxon>Pezizomycotina</taxon>
        <taxon>Dothideomycetes</taxon>
        <taxon>Dothideomycetes incertae sedis</taxon>
        <taxon>Zopfiaceae</taxon>
        <taxon>Zopfia</taxon>
    </lineage>
</organism>
<feature type="region of interest" description="Disordered" evidence="1">
    <location>
        <begin position="507"/>
        <end position="529"/>
    </location>
</feature>
<feature type="compositionally biased region" description="Polar residues" evidence="1">
    <location>
        <begin position="272"/>
        <end position="285"/>
    </location>
</feature>
<evidence type="ECO:0000313" key="2">
    <source>
        <dbReference type="EMBL" id="KAF2193017.1"/>
    </source>
</evidence>
<dbReference type="OrthoDB" id="3939134at2759"/>
<accession>A0A6A6ELH1</accession>
<evidence type="ECO:0000313" key="3">
    <source>
        <dbReference type="Proteomes" id="UP000800200"/>
    </source>
</evidence>
<reference evidence="2" key="1">
    <citation type="journal article" date="2020" name="Stud. Mycol.">
        <title>101 Dothideomycetes genomes: a test case for predicting lifestyles and emergence of pathogens.</title>
        <authorList>
            <person name="Haridas S."/>
            <person name="Albert R."/>
            <person name="Binder M."/>
            <person name="Bloem J."/>
            <person name="Labutti K."/>
            <person name="Salamov A."/>
            <person name="Andreopoulos B."/>
            <person name="Baker S."/>
            <person name="Barry K."/>
            <person name="Bills G."/>
            <person name="Bluhm B."/>
            <person name="Cannon C."/>
            <person name="Castanera R."/>
            <person name="Culley D."/>
            <person name="Daum C."/>
            <person name="Ezra D."/>
            <person name="Gonzalez J."/>
            <person name="Henrissat B."/>
            <person name="Kuo A."/>
            <person name="Liang C."/>
            <person name="Lipzen A."/>
            <person name="Lutzoni F."/>
            <person name="Magnuson J."/>
            <person name="Mondo S."/>
            <person name="Nolan M."/>
            <person name="Ohm R."/>
            <person name="Pangilinan J."/>
            <person name="Park H.-J."/>
            <person name="Ramirez L."/>
            <person name="Alfaro M."/>
            <person name="Sun H."/>
            <person name="Tritt A."/>
            <person name="Yoshinaga Y."/>
            <person name="Zwiers L.-H."/>
            <person name="Turgeon B."/>
            <person name="Goodwin S."/>
            <person name="Spatafora J."/>
            <person name="Crous P."/>
            <person name="Grigoriev I."/>
        </authorList>
    </citation>
    <scope>NUCLEOTIDE SEQUENCE</scope>
    <source>
        <strain evidence="2">CBS 207.26</strain>
    </source>
</reference>
<dbReference type="Proteomes" id="UP000800200">
    <property type="component" value="Unassembled WGS sequence"/>
</dbReference>
<protein>
    <submittedName>
        <fullName evidence="2">Uncharacterized protein</fullName>
    </submittedName>
</protein>
<feature type="compositionally biased region" description="Basic residues" evidence="1">
    <location>
        <begin position="233"/>
        <end position="244"/>
    </location>
</feature>
<sequence length="920" mass="102986">MDISSASDDDSAGRQLIDEATMGQQELDSLIAGAEEGIEPLIPESALPEPRRATAIQSANLLNAARFISPRLFSSPQSASSRTPARQSSLGADGREVGKPGKLKRPSFLAEDLNKVSKRREEDQGKRRRNVYDMLPPPAKMPPKESPTGGKAESKLRPIRAEVTGGKTKNRAEESPMSSTEQQPQEQTSGSEDTSAISSPSLGSRSGSERLHSDRLASVEVGFSDAHSERVPGHHYKAPPRGKRKADNLADHHEALQKSSPKKGKVDRLPDSNDQATTEAQPGRQTRSHLGRTEPQVVIPAKTHSTTQSSSEKKPTRSPKTKHSARQTIIEEANPAFVEPEQSSQQHRRPDKARAEPVKGNKQIPKDLSAEANDEGDGAPTTAGHQEELPGAKNRRQTTNSRPNNVKKRHIEDTPDDKRKQPTRLTRSKATVEPDVHNIQDEGEEVDTLFVSDVAPPEPKSTRSLTSGELKGRRKLTVRSKSSMGTTTEPEPHHALRYLNDYGNEVVEAGSSQPKPRRTPKPARPVKATTGDVVGDVDTLILGNDAECGEDQDGDEGNNANLDQTTGLERVFKFIEFGNRKGRCQTEAGRKIRRACRAACELFREDQVSQNDVEDTLGNIYAMVDTARRIKSADQQKELKTDAYAYLFRSLTLVLEALYDWTRDTFEHPVSTTVSELSLSALRLIVPFIKQILLFKDGITSWDVKISQRFKNDPITKDVHTELITPLRKLDVEYSRDLQALERAFEAQEIKRALLARQQQREAEEKRKAKAKELHDLRMLRWQTLHTVRMQCEPNVAEHKRLKCPNISDLEERDANGDLIERVDIFNHRTTPPRNRPSVDGRKWTDKQMTALVNGLRSYTGPTVFESLFRRYCRPGQPLREFTVTEITEQARSLKEMIITMDQMKGIETEEWVRKIPILP</sequence>
<feature type="compositionally biased region" description="Polar residues" evidence="1">
    <location>
        <begin position="73"/>
        <end position="90"/>
    </location>
</feature>
<evidence type="ECO:0000256" key="1">
    <source>
        <dbReference type="SAM" id="MobiDB-lite"/>
    </source>
</evidence>
<feature type="compositionally biased region" description="Basic and acidic residues" evidence="1">
    <location>
        <begin position="245"/>
        <end position="256"/>
    </location>
</feature>
<feature type="region of interest" description="Disordered" evidence="1">
    <location>
        <begin position="73"/>
        <end position="495"/>
    </location>
</feature>
<keyword evidence="3" id="KW-1185">Reference proteome</keyword>
<dbReference type="AlphaFoldDB" id="A0A6A6ELH1"/>